<dbReference type="SUPFAM" id="SSF52540">
    <property type="entry name" value="P-loop containing nucleoside triphosphate hydrolases"/>
    <property type="match status" value="1"/>
</dbReference>
<keyword evidence="2" id="KW-0378">Hydrolase</keyword>
<evidence type="ECO:0000259" key="6">
    <source>
        <dbReference type="PROSITE" id="PS51192"/>
    </source>
</evidence>
<dbReference type="InterPro" id="IPR027417">
    <property type="entry name" value="P-loop_NTPase"/>
</dbReference>
<dbReference type="EMBL" id="MN448274">
    <property type="protein sequence ID" value="QFG74004.1"/>
    <property type="molecule type" value="Genomic_DNA"/>
</dbReference>
<proteinExistence type="predicted"/>
<dbReference type="InterPro" id="IPR014001">
    <property type="entry name" value="Helicase_ATP-bd"/>
</dbReference>
<evidence type="ECO:0000256" key="4">
    <source>
        <dbReference type="ARBA" id="ARBA00022840"/>
    </source>
</evidence>
<keyword evidence="3 8" id="KW-0347">Helicase</keyword>
<evidence type="ECO:0000256" key="2">
    <source>
        <dbReference type="ARBA" id="ARBA00022801"/>
    </source>
</evidence>
<feature type="domain" description="Helicase ATP-binding" evidence="6">
    <location>
        <begin position="15"/>
        <end position="172"/>
    </location>
</feature>
<dbReference type="InterPro" id="IPR050699">
    <property type="entry name" value="RNA-DNA_Helicase"/>
</dbReference>
<reference evidence="8" key="1">
    <citation type="journal article" date="2019" name="Philos. Trans. R. Soc. Lond., B, Biol. Sci.">
        <title>Targeted metagenomic recovery of four divergent viruses reveals shared and distinctive characteristics of giant viruses of marine eukaryotes.</title>
        <authorList>
            <person name="Needham D.M."/>
            <person name="Poirier C."/>
            <person name="Hehenberger E."/>
            <person name="Jimenez V."/>
            <person name="Swalwell J.E."/>
            <person name="Santoro A.E."/>
            <person name="Worden A.Z."/>
        </authorList>
    </citation>
    <scope>NUCLEOTIDE SEQUENCE</scope>
    <source>
        <strain evidence="8">OPacV-662</strain>
    </source>
</reference>
<evidence type="ECO:0000256" key="5">
    <source>
        <dbReference type="SAM" id="Coils"/>
    </source>
</evidence>
<dbReference type="PANTHER" id="PTHR12131">
    <property type="entry name" value="ATP-DEPENDENT RNA AND DNA HELICASE"/>
    <property type="match status" value="1"/>
</dbReference>
<organism evidence="8">
    <name type="scientific">Megaviridae environmental sample</name>
    <dbReference type="NCBI Taxonomy" id="1737588"/>
    <lineage>
        <taxon>Viruses</taxon>
        <taxon>Varidnaviria</taxon>
        <taxon>Bamfordvirae</taxon>
        <taxon>Nucleocytoviricota</taxon>
        <taxon>Megaviricetes</taxon>
        <taxon>Imitervirales</taxon>
        <taxon>Mimiviridae</taxon>
        <taxon>environmental samples</taxon>
    </lineage>
</organism>
<evidence type="ECO:0000259" key="7">
    <source>
        <dbReference type="PROSITE" id="PS51194"/>
    </source>
</evidence>
<feature type="coiled-coil region" evidence="5">
    <location>
        <begin position="463"/>
        <end position="490"/>
    </location>
</feature>
<sequence>MHFPFQLDEFQTQAIAAIDRNENVVARAHTGCGKTVIAEYGIFKAREKKRRVIYTSPLKSLTNQKYLQFRQKFPNERIGLLTGDKKIDPDAAIILQTAEILRNSIACGESMDDLECVIMDEAHFFNDPERGKVWEETIVELPKHVMIILLSATVAKPQVFANHVQVIRQRKTTLVSTEKRHVPLKYMVVSDMRGHDELRGSPLNNEAPLHIVYNGEFQEQNYSEYLRTYKQQLSKNLITSKSHRLNHLVSCLGIECMVPCIVFCFSRAKCQEYASQIHEVLIDHKERSNLERLARHYLHKWWHTLTTLETFNQLYQLMLKGVAYHHSGMLPIVKEFIEIAFEKNLIKVLFATETLAVGVNMPTRTVVFTQFTKPTHRQANRPLRADEFLQMAGRAGRRGLDVIGNVILFPLEEPPTALTLKNLIESGMPQMKTQFYLDDNTIFCKSPELLDRMFQQLEITPAVQRLNEELEEAKQHLEMYRGEHKDALESPCLEEYLQLTQKMSMARANQQKKIRNKLFKFKDNPNIHKYNNMQEYVNKVNTIQQEITALGSHLRIQWDLKHQFHLYFEFTGKRAQAARQIMEGNAMIIGGMLADRRLDNLTQSELLGWLAIFTENATIHRNDLRGRAIPLLIETNERFTTFQDYQERHNIDITPTWRDDYICYPMYDVVKRWAEGTEFREIASDIKYTGNFCKSMLRLINLVEQFKRAAQEIQAFRCINTLDNYEEAIMRDFICNDSLYFV</sequence>
<evidence type="ECO:0000313" key="8">
    <source>
        <dbReference type="EMBL" id="QFG74004.1"/>
    </source>
</evidence>
<dbReference type="Gene3D" id="1.10.3380.30">
    <property type="match status" value="1"/>
</dbReference>
<keyword evidence="1" id="KW-0547">Nucleotide-binding</keyword>
<dbReference type="Gene3D" id="3.40.50.300">
    <property type="entry name" value="P-loop containing nucleotide triphosphate hydrolases"/>
    <property type="match status" value="2"/>
</dbReference>
<dbReference type="GO" id="GO:0016787">
    <property type="term" value="F:hydrolase activity"/>
    <property type="evidence" value="ECO:0007669"/>
    <property type="project" value="UniProtKB-KW"/>
</dbReference>
<dbReference type="Pfam" id="PF00271">
    <property type="entry name" value="Helicase_C"/>
    <property type="match status" value="1"/>
</dbReference>
<evidence type="ECO:0000256" key="3">
    <source>
        <dbReference type="ARBA" id="ARBA00022806"/>
    </source>
</evidence>
<name>A0A5J6VJE8_9VIRU</name>
<dbReference type="SMART" id="SM00490">
    <property type="entry name" value="HELICc"/>
    <property type="match status" value="1"/>
</dbReference>
<feature type="domain" description="Helicase C-terminal" evidence="7">
    <location>
        <begin position="276"/>
        <end position="481"/>
    </location>
</feature>
<dbReference type="GO" id="GO:0005524">
    <property type="term" value="F:ATP binding"/>
    <property type="evidence" value="ECO:0007669"/>
    <property type="project" value="UniProtKB-KW"/>
</dbReference>
<dbReference type="InterPro" id="IPR011545">
    <property type="entry name" value="DEAD/DEAH_box_helicase_dom"/>
</dbReference>
<dbReference type="PROSITE" id="PS51192">
    <property type="entry name" value="HELICASE_ATP_BIND_1"/>
    <property type="match status" value="1"/>
</dbReference>
<dbReference type="PANTHER" id="PTHR12131:SF1">
    <property type="entry name" value="ATP-DEPENDENT RNA HELICASE SUPV3L1, MITOCHONDRIAL-RELATED"/>
    <property type="match status" value="1"/>
</dbReference>
<dbReference type="Pfam" id="PF00270">
    <property type="entry name" value="DEAD"/>
    <property type="match status" value="1"/>
</dbReference>
<dbReference type="SMART" id="SM00487">
    <property type="entry name" value="DEXDc"/>
    <property type="match status" value="1"/>
</dbReference>
<dbReference type="GO" id="GO:0003676">
    <property type="term" value="F:nucleic acid binding"/>
    <property type="evidence" value="ECO:0007669"/>
    <property type="project" value="InterPro"/>
</dbReference>
<evidence type="ECO:0000256" key="1">
    <source>
        <dbReference type="ARBA" id="ARBA00022741"/>
    </source>
</evidence>
<keyword evidence="4" id="KW-0067">ATP-binding</keyword>
<dbReference type="Pfam" id="PF08148">
    <property type="entry name" value="DSHCT"/>
    <property type="match status" value="1"/>
</dbReference>
<dbReference type="InterPro" id="IPR001650">
    <property type="entry name" value="Helicase_C-like"/>
</dbReference>
<protein>
    <submittedName>
        <fullName evidence="8">DEAD/DEAH box helicase</fullName>
    </submittedName>
</protein>
<dbReference type="CDD" id="cd18795">
    <property type="entry name" value="SF2_C_Ski2"/>
    <property type="match status" value="1"/>
</dbReference>
<accession>A0A5J6VJE8</accession>
<dbReference type="GO" id="GO:0004386">
    <property type="term" value="F:helicase activity"/>
    <property type="evidence" value="ECO:0007669"/>
    <property type="project" value="UniProtKB-KW"/>
</dbReference>
<dbReference type="InterPro" id="IPR012961">
    <property type="entry name" value="Ski2/MTR4_C"/>
</dbReference>
<keyword evidence="5" id="KW-0175">Coiled coil</keyword>
<dbReference type="PROSITE" id="PS51194">
    <property type="entry name" value="HELICASE_CTER"/>
    <property type="match status" value="1"/>
</dbReference>